<dbReference type="PANTHER" id="PTHR47992">
    <property type="entry name" value="PROTEIN PHOSPHATASE"/>
    <property type="match status" value="1"/>
</dbReference>
<sequence>MGACCSIGVHKFEGFMMNFEDDEKGSEVENEDYIKNGDCEARLQGSSKFVSMFTKQGRKGINQDAMTVWQNFTGEKDMFFCGVFDGHGPLGHKVARHVRDILPSKLSSSYKHSQTNGFNGSDDTDEENKNNNDNGNCHNPFLSSWKATLIKSFKEMDEDLSAESTIDSFCSGTTAVALLKQGDHLVTANLGDSRAVLCTRGNNNKLVSVQLTVDLKPNLELEAERIKKCEGRVFAMDEEPDVFRVWMPDEDCPGLAMARAFGDFCLKDFGLISTPEISYRKLTNRDEFVVLATDGVRKT</sequence>
<protein>
    <recommendedName>
        <fullName evidence="2">PPM-type phosphatase domain-containing protein</fullName>
    </recommendedName>
</protein>
<dbReference type="AlphaFoldDB" id="A0A5B6Z6U0"/>
<dbReference type="Pfam" id="PF00481">
    <property type="entry name" value="PP2C"/>
    <property type="match status" value="1"/>
</dbReference>
<evidence type="ECO:0000256" key="1">
    <source>
        <dbReference type="SAM" id="MobiDB-lite"/>
    </source>
</evidence>
<dbReference type="InterPro" id="IPR015655">
    <property type="entry name" value="PP2C"/>
</dbReference>
<dbReference type="GO" id="GO:0004722">
    <property type="term" value="F:protein serine/threonine phosphatase activity"/>
    <property type="evidence" value="ECO:0007669"/>
    <property type="project" value="InterPro"/>
</dbReference>
<feature type="compositionally biased region" description="Polar residues" evidence="1">
    <location>
        <begin position="108"/>
        <end position="121"/>
    </location>
</feature>
<dbReference type="SMART" id="SM00332">
    <property type="entry name" value="PP2Cc"/>
    <property type="match status" value="1"/>
</dbReference>
<proteinExistence type="predicted"/>
<feature type="region of interest" description="Disordered" evidence="1">
    <location>
        <begin position="108"/>
        <end position="137"/>
    </location>
</feature>
<dbReference type="SUPFAM" id="SSF81606">
    <property type="entry name" value="PP2C-like"/>
    <property type="match status" value="1"/>
</dbReference>
<evidence type="ECO:0000259" key="2">
    <source>
        <dbReference type="PROSITE" id="PS51746"/>
    </source>
</evidence>
<dbReference type="EMBL" id="GHES01009428">
    <property type="protein sequence ID" value="MPA39987.1"/>
    <property type="molecule type" value="Transcribed_RNA"/>
</dbReference>
<gene>
    <name evidence="3" type="ORF">Din_009428</name>
</gene>
<evidence type="ECO:0000313" key="3">
    <source>
        <dbReference type="EMBL" id="MPA39987.1"/>
    </source>
</evidence>
<dbReference type="PROSITE" id="PS51746">
    <property type="entry name" value="PPM_2"/>
    <property type="match status" value="1"/>
</dbReference>
<dbReference type="Gene3D" id="3.60.40.10">
    <property type="entry name" value="PPM-type phosphatase domain"/>
    <property type="match status" value="1"/>
</dbReference>
<accession>A0A5B6Z6U0</accession>
<dbReference type="CDD" id="cd00143">
    <property type="entry name" value="PP2Cc"/>
    <property type="match status" value="1"/>
</dbReference>
<feature type="domain" description="PPM-type phosphatase" evidence="2">
    <location>
        <begin position="49"/>
        <end position="299"/>
    </location>
</feature>
<dbReference type="InterPro" id="IPR036457">
    <property type="entry name" value="PPM-type-like_dom_sf"/>
</dbReference>
<organism evidence="3">
    <name type="scientific">Davidia involucrata</name>
    <name type="common">Dove tree</name>
    <dbReference type="NCBI Taxonomy" id="16924"/>
    <lineage>
        <taxon>Eukaryota</taxon>
        <taxon>Viridiplantae</taxon>
        <taxon>Streptophyta</taxon>
        <taxon>Embryophyta</taxon>
        <taxon>Tracheophyta</taxon>
        <taxon>Spermatophyta</taxon>
        <taxon>Magnoliopsida</taxon>
        <taxon>eudicotyledons</taxon>
        <taxon>Gunneridae</taxon>
        <taxon>Pentapetalae</taxon>
        <taxon>asterids</taxon>
        <taxon>Cornales</taxon>
        <taxon>Nyssaceae</taxon>
        <taxon>Davidia</taxon>
    </lineage>
</organism>
<dbReference type="InterPro" id="IPR001932">
    <property type="entry name" value="PPM-type_phosphatase-like_dom"/>
</dbReference>
<reference evidence="3" key="1">
    <citation type="submission" date="2019-08" db="EMBL/GenBank/DDBJ databases">
        <title>Reference gene set and small RNA set construction with multiple tissues from Davidia involucrata Baill.</title>
        <authorList>
            <person name="Yang H."/>
            <person name="Zhou C."/>
            <person name="Li G."/>
            <person name="Wang J."/>
            <person name="Gao P."/>
            <person name="Wang M."/>
            <person name="Wang R."/>
            <person name="Zhao Y."/>
        </authorList>
    </citation>
    <scope>NUCLEOTIDE SEQUENCE</scope>
    <source>
        <tissue evidence="3">Mixed with DoveR01_LX</tissue>
    </source>
</reference>
<name>A0A5B6Z6U0_DAVIN</name>